<comment type="caution">
    <text evidence="2">The sequence shown here is derived from an EMBL/GenBank/DDBJ whole genome shotgun (WGS) entry which is preliminary data.</text>
</comment>
<dbReference type="EMBL" id="QWDD01000001">
    <property type="protein sequence ID" value="RNJ48250.1"/>
    <property type="molecule type" value="Genomic_DNA"/>
</dbReference>
<reference evidence="2 3" key="1">
    <citation type="submission" date="2018-08" db="EMBL/GenBank/DDBJ databases">
        <title>Genome sequence of Methylocystis hirsuta CSC1, a methanotroph able to accumulate PHAs.</title>
        <authorList>
            <person name="Bordel S."/>
            <person name="Rodriguez E."/>
            <person name="Gancedo J."/>
            <person name="Munoz R."/>
        </authorList>
    </citation>
    <scope>NUCLEOTIDE SEQUENCE [LARGE SCALE GENOMIC DNA]</scope>
    <source>
        <strain evidence="2 3">CSC1</strain>
    </source>
</reference>
<keyword evidence="3" id="KW-1185">Reference proteome</keyword>
<proteinExistence type="predicted"/>
<sequence length="67" mass="7068">MAPCPIRAAGARSIPGSAEASDANGLEARTKRSAAQAGLTGADRILTAADLMEHPHFELKLPFIRRL</sequence>
<evidence type="ECO:0000313" key="3">
    <source>
        <dbReference type="Proteomes" id="UP000268623"/>
    </source>
</evidence>
<gene>
    <name evidence="2" type="ORF">D1O30_00035</name>
</gene>
<accession>A0A3M9XN00</accession>
<feature type="region of interest" description="Disordered" evidence="1">
    <location>
        <begin position="1"/>
        <end position="29"/>
    </location>
</feature>
<protein>
    <submittedName>
        <fullName evidence="2">Uncharacterized protein</fullName>
    </submittedName>
</protein>
<evidence type="ECO:0000313" key="2">
    <source>
        <dbReference type="EMBL" id="RNJ48250.1"/>
    </source>
</evidence>
<dbReference type="Proteomes" id="UP000268623">
    <property type="component" value="Unassembled WGS sequence"/>
</dbReference>
<dbReference type="AlphaFoldDB" id="A0A3M9XN00"/>
<name>A0A3M9XN00_9HYPH</name>
<organism evidence="2 3">
    <name type="scientific">Methylocystis hirsuta</name>
    <dbReference type="NCBI Taxonomy" id="369798"/>
    <lineage>
        <taxon>Bacteria</taxon>
        <taxon>Pseudomonadati</taxon>
        <taxon>Pseudomonadota</taxon>
        <taxon>Alphaproteobacteria</taxon>
        <taxon>Hyphomicrobiales</taxon>
        <taxon>Methylocystaceae</taxon>
        <taxon>Methylocystis</taxon>
    </lineage>
</organism>
<evidence type="ECO:0000256" key="1">
    <source>
        <dbReference type="SAM" id="MobiDB-lite"/>
    </source>
</evidence>